<dbReference type="PROSITE" id="PS50949">
    <property type="entry name" value="HTH_GNTR"/>
    <property type="match status" value="1"/>
</dbReference>
<dbReference type="GO" id="GO:0045892">
    <property type="term" value="P:negative regulation of DNA-templated transcription"/>
    <property type="evidence" value="ECO:0007669"/>
    <property type="project" value="TreeGrafter"/>
</dbReference>
<comment type="caution">
    <text evidence="5">The sequence shown here is derived from an EMBL/GenBank/DDBJ whole genome shotgun (WGS) entry which is preliminary data.</text>
</comment>
<dbReference type="Pfam" id="PF07702">
    <property type="entry name" value="UTRA"/>
    <property type="match status" value="1"/>
</dbReference>
<dbReference type="GO" id="GO:0003700">
    <property type="term" value="F:DNA-binding transcription factor activity"/>
    <property type="evidence" value="ECO:0007669"/>
    <property type="project" value="InterPro"/>
</dbReference>
<dbReference type="RefSeq" id="WP_165031699.1">
    <property type="nucleotide sequence ID" value="NZ_JAAKZF010000039.1"/>
</dbReference>
<dbReference type="CDD" id="cd07377">
    <property type="entry name" value="WHTH_GntR"/>
    <property type="match status" value="1"/>
</dbReference>
<dbReference type="InterPro" id="IPR028978">
    <property type="entry name" value="Chorismate_lyase_/UTRA_dom_sf"/>
</dbReference>
<reference evidence="5 6" key="1">
    <citation type="submission" date="2020-02" db="EMBL/GenBank/DDBJ databases">
        <title>Genome sequence of strain CCNWXJ40-4.</title>
        <authorList>
            <person name="Gao J."/>
            <person name="Sun J."/>
        </authorList>
    </citation>
    <scope>NUCLEOTIDE SEQUENCE [LARGE SCALE GENOMIC DNA]</scope>
    <source>
        <strain evidence="5 6">CCNWXJ 40-4</strain>
    </source>
</reference>
<accession>A0A6G4WI72</accession>
<name>A0A6G4WI72_9HYPH</name>
<protein>
    <submittedName>
        <fullName evidence="5">GntR family transcriptional regulator</fullName>
    </submittedName>
</protein>
<dbReference type="InterPro" id="IPR036388">
    <property type="entry name" value="WH-like_DNA-bd_sf"/>
</dbReference>
<dbReference type="EMBL" id="JAAKZF010000039">
    <property type="protein sequence ID" value="NGO53893.1"/>
    <property type="molecule type" value="Genomic_DNA"/>
</dbReference>
<keyword evidence="1" id="KW-0805">Transcription regulation</keyword>
<dbReference type="SUPFAM" id="SSF46785">
    <property type="entry name" value="Winged helix' DNA-binding domain"/>
    <property type="match status" value="1"/>
</dbReference>
<keyword evidence="3" id="KW-0804">Transcription</keyword>
<dbReference type="Gene3D" id="1.10.10.10">
    <property type="entry name" value="Winged helix-like DNA-binding domain superfamily/Winged helix DNA-binding domain"/>
    <property type="match status" value="1"/>
</dbReference>
<dbReference type="AlphaFoldDB" id="A0A6G4WI72"/>
<keyword evidence="2" id="KW-0238">DNA-binding</keyword>
<feature type="domain" description="HTH gntR-type" evidence="4">
    <location>
        <begin position="15"/>
        <end position="83"/>
    </location>
</feature>
<evidence type="ECO:0000256" key="1">
    <source>
        <dbReference type="ARBA" id="ARBA00023015"/>
    </source>
</evidence>
<evidence type="ECO:0000313" key="5">
    <source>
        <dbReference type="EMBL" id="NGO53893.1"/>
    </source>
</evidence>
<gene>
    <name evidence="5" type="ORF">G6N73_22490</name>
</gene>
<evidence type="ECO:0000256" key="3">
    <source>
        <dbReference type="ARBA" id="ARBA00023163"/>
    </source>
</evidence>
<dbReference type="SMART" id="SM00345">
    <property type="entry name" value="HTH_GNTR"/>
    <property type="match status" value="1"/>
</dbReference>
<dbReference type="InterPro" id="IPR011663">
    <property type="entry name" value="UTRA"/>
</dbReference>
<dbReference type="GO" id="GO:0003677">
    <property type="term" value="F:DNA binding"/>
    <property type="evidence" value="ECO:0007669"/>
    <property type="project" value="UniProtKB-KW"/>
</dbReference>
<proteinExistence type="predicted"/>
<sequence>MKSVQSRPHPLRAGAALYESIREEVRRRIRTEVYKPGQVIPSAAALADEFDVSVITVKRALSDLRAAGQLRATPGKGTFVKEQRRFIRELDVWMSSFQNAKVQGLELSLQVISVTKEPLKDPVFALLGSHDVALYCIRKVIFADDLPIMYDTTYLPLSLGDHVIDACSERMVYDVLRDQGLKLDKVRLLIDAAPASLTAQKIFSVPNGYPSLRRFYHHSTDQLDVFIAGVVESPFDRVVCAINLPDGADLNDTIR</sequence>
<dbReference type="Pfam" id="PF00392">
    <property type="entry name" value="GntR"/>
    <property type="match status" value="1"/>
</dbReference>
<dbReference type="PANTHER" id="PTHR44846">
    <property type="entry name" value="MANNOSYL-D-GLYCERATE TRANSPORT/METABOLISM SYSTEM REPRESSOR MNGR-RELATED"/>
    <property type="match status" value="1"/>
</dbReference>
<evidence type="ECO:0000256" key="2">
    <source>
        <dbReference type="ARBA" id="ARBA00023125"/>
    </source>
</evidence>
<dbReference type="Proteomes" id="UP001642900">
    <property type="component" value="Unassembled WGS sequence"/>
</dbReference>
<dbReference type="SMART" id="SM00866">
    <property type="entry name" value="UTRA"/>
    <property type="match status" value="1"/>
</dbReference>
<dbReference type="InterPro" id="IPR036390">
    <property type="entry name" value="WH_DNA-bd_sf"/>
</dbReference>
<keyword evidence="6" id="KW-1185">Reference proteome</keyword>
<dbReference type="SUPFAM" id="SSF64288">
    <property type="entry name" value="Chorismate lyase-like"/>
    <property type="match status" value="1"/>
</dbReference>
<dbReference type="Gene3D" id="3.40.1410.10">
    <property type="entry name" value="Chorismate lyase-like"/>
    <property type="match status" value="1"/>
</dbReference>
<dbReference type="InterPro" id="IPR000524">
    <property type="entry name" value="Tscrpt_reg_HTH_GntR"/>
</dbReference>
<dbReference type="PANTHER" id="PTHR44846:SF1">
    <property type="entry name" value="MANNOSYL-D-GLYCERATE TRANSPORT_METABOLISM SYSTEM REPRESSOR MNGR-RELATED"/>
    <property type="match status" value="1"/>
</dbReference>
<organism evidence="5 6">
    <name type="scientific">Allomesorhizobium camelthorni</name>
    <dbReference type="NCBI Taxonomy" id="475069"/>
    <lineage>
        <taxon>Bacteria</taxon>
        <taxon>Pseudomonadati</taxon>
        <taxon>Pseudomonadota</taxon>
        <taxon>Alphaproteobacteria</taxon>
        <taxon>Hyphomicrobiales</taxon>
        <taxon>Phyllobacteriaceae</taxon>
        <taxon>Allomesorhizobium</taxon>
    </lineage>
</organism>
<evidence type="ECO:0000313" key="6">
    <source>
        <dbReference type="Proteomes" id="UP001642900"/>
    </source>
</evidence>
<evidence type="ECO:0000259" key="4">
    <source>
        <dbReference type="PROSITE" id="PS50949"/>
    </source>
</evidence>
<dbReference type="InterPro" id="IPR050679">
    <property type="entry name" value="Bact_HTH_transcr_reg"/>
</dbReference>